<sequence length="653" mass="74788">MNYDTYKDRVYGCWLGKMIAGNIGGPLEDCREIMDFQSLHEIAPDEMMVNDDLDVQLIWLNVLLERGWELTSDDLMEAFIAHYPYGPNEYGYGKRNYRRGIKLPLSGTYANEFFMHSMGCPIRAEIWASLFPFYPEKAVEYSYMDGCIDHGAESIYAEQYTAAIECLAFSFTELTVILEYGLAFIPEESRIAGVVRTCLAWYREGYTWKESVTELHDTYASNDSSISFYNFGVEILALLYGEGKFEETVLLAINGGYDTDCTAATVGAFLGAWKGTEAVPEEWKETIEDRIVTACVNLKTEFHTLSELTDTICSLGCRYDGGKKRIIRNVPEKKDDIFFESGEKAAFITFDYEGLPEIGIHDSCGVLVTVKNNSKEEQYLEVSGRESFEICPEGNTKDIAPGECRKLRFLIKYREASPIVYDTNLFSCKVYGKNGSLQEETCFGLAGKPVWKVTGPFFNPYDFKKVSEEKRRAEEAYFKIPSRKIYRYYNLAEAHNNFVYLDEPYRKEDFSGEGFLDLYRKGRLYEAAEDTVRIDEMFGFGGCCCVYCAQQMYSEREETVQCHIGSTTPYKLWLNGELIYTQKNSNGYSPYTDVFKMDLKAGENRIVLKLLRYSEGQKFTMVMREAPYELAGRIKTDHAYGVWEEKADEAERG</sequence>
<comment type="cofactor">
    <cofactor evidence="3">
        <name>Mg(2+)</name>
        <dbReference type="ChEBI" id="CHEBI:18420"/>
    </cofactor>
    <text evidence="3">Binds 2 magnesium ions per subunit.</text>
</comment>
<evidence type="ECO:0000313" key="4">
    <source>
        <dbReference type="EMBL" id="ODM10865.1"/>
    </source>
</evidence>
<dbReference type="PANTHER" id="PTHR16222:SF24">
    <property type="entry name" value="ADP-RIBOSYLHYDROLASE ARH3"/>
    <property type="match status" value="1"/>
</dbReference>
<dbReference type="Proteomes" id="UP000095003">
    <property type="component" value="Unassembled WGS sequence"/>
</dbReference>
<dbReference type="GO" id="GO:0046872">
    <property type="term" value="F:metal ion binding"/>
    <property type="evidence" value="ECO:0007669"/>
    <property type="project" value="UniProtKB-KW"/>
</dbReference>
<comment type="similarity">
    <text evidence="1">Belongs to the ADP-ribosylglycohydrolase family.</text>
</comment>
<evidence type="ECO:0000256" key="2">
    <source>
        <dbReference type="ARBA" id="ARBA00022801"/>
    </source>
</evidence>
<dbReference type="EMBL" id="MCGI01000003">
    <property type="protein sequence ID" value="ODM10865.1"/>
    <property type="molecule type" value="Genomic_DNA"/>
</dbReference>
<feature type="binding site" evidence="3">
    <location>
        <position position="260"/>
    </location>
    <ligand>
        <name>Mg(2+)</name>
        <dbReference type="ChEBI" id="CHEBI:18420"/>
        <label>1</label>
    </ligand>
</feature>
<evidence type="ECO:0000256" key="1">
    <source>
        <dbReference type="ARBA" id="ARBA00010702"/>
    </source>
</evidence>
<dbReference type="GO" id="GO:0016787">
    <property type="term" value="F:hydrolase activity"/>
    <property type="evidence" value="ECO:0007669"/>
    <property type="project" value="UniProtKB-KW"/>
</dbReference>
<dbReference type="AlphaFoldDB" id="A0A1E3AQ54"/>
<dbReference type="RefSeq" id="WP_069157607.1">
    <property type="nucleotide sequence ID" value="NZ_DBFYTC010000207.1"/>
</dbReference>
<accession>A0A1E3AQ54</accession>
<name>A0A1E3AQ54_9FIRM</name>
<keyword evidence="3" id="KW-0479">Metal-binding</keyword>
<dbReference type="GeneID" id="93302574"/>
<protein>
    <submittedName>
        <fullName evidence="4">ADP-ribosylglycohydrolase</fullName>
    </submittedName>
</protein>
<gene>
    <name evidence="4" type="ORF">BEH84_03294</name>
</gene>
<dbReference type="Pfam" id="PF03747">
    <property type="entry name" value="ADP_ribosyl_GH"/>
    <property type="match status" value="1"/>
</dbReference>
<dbReference type="InterPro" id="IPR050792">
    <property type="entry name" value="ADP-ribosylglycohydrolase"/>
</dbReference>
<dbReference type="Gene3D" id="1.10.4080.10">
    <property type="entry name" value="ADP-ribosylation/Crystallin J1"/>
    <property type="match status" value="1"/>
</dbReference>
<keyword evidence="3" id="KW-0460">Magnesium</keyword>
<feature type="binding site" evidence="3">
    <location>
        <position position="258"/>
    </location>
    <ligand>
        <name>Mg(2+)</name>
        <dbReference type="ChEBI" id="CHEBI:18420"/>
        <label>1</label>
    </ligand>
</feature>
<dbReference type="PANTHER" id="PTHR16222">
    <property type="entry name" value="ADP-RIBOSYLGLYCOHYDROLASE"/>
    <property type="match status" value="1"/>
</dbReference>
<comment type="caution">
    <text evidence="4">The sequence shown here is derived from an EMBL/GenBank/DDBJ whole genome shotgun (WGS) entry which is preliminary data.</text>
</comment>
<evidence type="ECO:0000256" key="3">
    <source>
        <dbReference type="PIRSR" id="PIRSR605502-1"/>
    </source>
</evidence>
<keyword evidence="2 4" id="KW-0378">Hydrolase</keyword>
<proteinExistence type="inferred from homology"/>
<reference evidence="4 5" key="1">
    <citation type="submission" date="2016-07" db="EMBL/GenBank/DDBJ databases">
        <title>Characterization of isolates of Eisenbergiella tayi derived from blood cultures, using whole genome sequencing.</title>
        <authorList>
            <person name="Burdz T."/>
            <person name="Wiebe D."/>
            <person name="Huynh C."/>
            <person name="Bernard K."/>
        </authorList>
    </citation>
    <scope>NUCLEOTIDE SEQUENCE [LARGE SCALE GENOMIC DNA]</scope>
    <source>
        <strain evidence="4 5">NML 120489</strain>
    </source>
</reference>
<evidence type="ECO:0000313" key="5">
    <source>
        <dbReference type="Proteomes" id="UP000095003"/>
    </source>
</evidence>
<organism evidence="4 5">
    <name type="scientific">Eisenbergiella tayi</name>
    <dbReference type="NCBI Taxonomy" id="1432052"/>
    <lineage>
        <taxon>Bacteria</taxon>
        <taxon>Bacillati</taxon>
        <taxon>Bacillota</taxon>
        <taxon>Clostridia</taxon>
        <taxon>Lachnospirales</taxon>
        <taxon>Lachnospiraceae</taxon>
        <taxon>Eisenbergiella</taxon>
    </lineage>
</organism>
<dbReference type="InterPro" id="IPR005502">
    <property type="entry name" value="Ribosyl_crysJ1"/>
</dbReference>
<dbReference type="SUPFAM" id="SSF101478">
    <property type="entry name" value="ADP-ribosylglycohydrolase"/>
    <property type="match status" value="1"/>
</dbReference>
<dbReference type="InterPro" id="IPR036705">
    <property type="entry name" value="Ribosyl_crysJ1_sf"/>
</dbReference>